<name>A0A4Y3RAE3_STRCI</name>
<dbReference type="InterPro" id="IPR050979">
    <property type="entry name" value="LD-transpeptidase"/>
</dbReference>
<dbReference type="GO" id="GO:0071555">
    <property type="term" value="P:cell wall organization"/>
    <property type="evidence" value="ECO:0007669"/>
    <property type="project" value="UniProtKB-UniRule"/>
</dbReference>
<keyword evidence="7 15" id="KW-0472">Membrane</keyword>
<dbReference type="PANTHER" id="PTHR30582:SF2">
    <property type="entry name" value="L,D-TRANSPEPTIDASE YCIB-RELATED"/>
    <property type="match status" value="1"/>
</dbReference>
<dbReference type="InterPro" id="IPR038063">
    <property type="entry name" value="Transpep_catalytic_dom"/>
</dbReference>
<dbReference type="GO" id="GO:0008360">
    <property type="term" value="P:regulation of cell shape"/>
    <property type="evidence" value="ECO:0007669"/>
    <property type="project" value="UniProtKB-UniRule"/>
</dbReference>
<keyword evidence="9" id="KW-0449">Lipoprotein</keyword>
<protein>
    <recommendedName>
        <fullName evidence="16">L,D-TPase catalytic domain-containing protein</fullName>
    </recommendedName>
</protein>
<dbReference type="GO" id="GO:0018104">
    <property type="term" value="P:peptidoglycan-protein cross-linking"/>
    <property type="evidence" value="ECO:0007669"/>
    <property type="project" value="TreeGrafter"/>
</dbReference>
<keyword evidence="3" id="KW-0808">Transferase</keyword>
<evidence type="ECO:0000256" key="2">
    <source>
        <dbReference type="ARBA" id="ARBA00022475"/>
    </source>
</evidence>
<dbReference type="AlphaFoldDB" id="A0A4Y3RAE3"/>
<dbReference type="InterPro" id="IPR005490">
    <property type="entry name" value="LD_TPept_cat_dom"/>
</dbReference>
<dbReference type="PROSITE" id="PS52029">
    <property type="entry name" value="LD_TPASE"/>
    <property type="match status" value="1"/>
</dbReference>
<dbReference type="GO" id="GO:0005576">
    <property type="term" value="C:extracellular region"/>
    <property type="evidence" value="ECO:0007669"/>
    <property type="project" value="TreeGrafter"/>
</dbReference>
<dbReference type="Gene3D" id="2.60.40.3780">
    <property type="match status" value="1"/>
</dbReference>
<feature type="compositionally biased region" description="Basic and acidic residues" evidence="14">
    <location>
        <begin position="1"/>
        <end position="11"/>
    </location>
</feature>
<comment type="pathway">
    <text evidence="12">Glycan biosynthesis.</text>
</comment>
<evidence type="ECO:0000256" key="4">
    <source>
        <dbReference type="ARBA" id="ARBA00022729"/>
    </source>
</evidence>
<dbReference type="EMBL" id="BJMM01000064">
    <property type="protein sequence ID" value="GEB53808.1"/>
    <property type="molecule type" value="Genomic_DNA"/>
</dbReference>
<dbReference type="Pfam" id="PF03734">
    <property type="entry name" value="YkuD"/>
    <property type="match status" value="1"/>
</dbReference>
<dbReference type="GO" id="GO:0016746">
    <property type="term" value="F:acyltransferase activity"/>
    <property type="evidence" value="ECO:0007669"/>
    <property type="project" value="UniProtKB-KW"/>
</dbReference>
<evidence type="ECO:0000259" key="16">
    <source>
        <dbReference type="PROSITE" id="PS52029"/>
    </source>
</evidence>
<keyword evidence="10" id="KW-0012">Acyltransferase</keyword>
<evidence type="ECO:0000256" key="14">
    <source>
        <dbReference type="SAM" id="MobiDB-lite"/>
    </source>
</evidence>
<accession>A0A4Y3RAE3</accession>
<gene>
    <name evidence="17" type="ORF">SCA03_63590</name>
</gene>
<proteinExistence type="predicted"/>
<feature type="compositionally biased region" description="Basic and acidic residues" evidence="14">
    <location>
        <begin position="22"/>
        <end position="67"/>
    </location>
</feature>
<dbReference type="Gene3D" id="2.60.40.3710">
    <property type="match status" value="1"/>
</dbReference>
<dbReference type="Proteomes" id="UP000319210">
    <property type="component" value="Unassembled WGS sequence"/>
</dbReference>
<evidence type="ECO:0000256" key="12">
    <source>
        <dbReference type="ARBA" id="ARBA00060592"/>
    </source>
</evidence>
<evidence type="ECO:0000256" key="8">
    <source>
        <dbReference type="ARBA" id="ARBA00023139"/>
    </source>
</evidence>
<comment type="pathway">
    <text evidence="1 13">Cell wall biogenesis; peptidoglycan biosynthesis.</text>
</comment>
<feature type="compositionally biased region" description="Low complexity" evidence="14">
    <location>
        <begin position="134"/>
        <end position="169"/>
    </location>
</feature>
<keyword evidence="5 13" id="KW-0133">Cell shape</keyword>
<keyword evidence="15" id="KW-0812">Transmembrane</keyword>
<dbReference type="Gene3D" id="2.40.440.10">
    <property type="entry name" value="L,D-transpeptidase catalytic domain-like"/>
    <property type="match status" value="1"/>
</dbReference>
<organism evidence="17 18">
    <name type="scientific">Streptomyces cacaoi</name>
    <dbReference type="NCBI Taxonomy" id="1898"/>
    <lineage>
        <taxon>Bacteria</taxon>
        <taxon>Bacillati</taxon>
        <taxon>Actinomycetota</taxon>
        <taxon>Actinomycetes</taxon>
        <taxon>Kitasatosporales</taxon>
        <taxon>Streptomycetaceae</taxon>
        <taxon>Streptomyces</taxon>
    </lineage>
</organism>
<keyword evidence="15" id="KW-1133">Transmembrane helix</keyword>
<reference evidence="17 18" key="1">
    <citation type="submission" date="2019-06" db="EMBL/GenBank/DDBJ databases">
        <title>Whole genome shotgun sequence of Streptomyces cacaoi subsp. cacaoi NBRC 12748.</title>
        <authorList>
            <person name="Hosoyama A."/>
            <person name="Uohara A."/>
            <person name="Ohji S."/>
            <person name="Ichikawa N."/>
        </authorList>
    </citation>
    <scope>NUCLEOTIDE SEQUENCE [LARGE SCALE GENOMIC DNA]</scope>
    <source>
        <strain evidence="17 18">NBRC 12748</strain>
    </source>
</reference>
<feature type="region of interest" description="Disordered" evidence="14">
    <location>
        <begin position="1"/>
        <end position="171"/>
    </location>
</feature>
<comment type="caution">
    <text evidence="17">The sequence shown here is derived from an EMBL/GenBank/DDBJ whole genome shotgun (WGS) entry which is preliminary data.</text>
</comment>
<dbReference type="GO" id="GO:0071972">
    <property type="term" value="F:peptidoglycan L,D-transpeptidase activity"/>
    <property type="evidence" value="ECO:0007669"/>
    <property type="project" value="TreeGrafter"/>
</dbReference>
<evidence type="ECO:0000256" key="7">
    <source>
        <dbReference type="ARBA" id="ARBA00023136"/>
    </source>
</evidence>
<feature type="region of interest" description="Disordered" evidence="14">
    <location>
        <begin position="216"/>
        <end position="249"/>
    </location>
</feature>
<evidence type="ECO:0000256" key="1">
    <source>
        <dbReference type="ARBA" id="ARBA00004752"/>
    </source>
</evidence>
<evidence type="ECO:0000313" key="18">
    <source>
        <dbReference type="Proteomes" id="UP000319210"/>
    </source>
</evidence>
<feature type="transmembrane region" description="Helical" evidence="15">
    <location>
        <begin position="191"/>
        <end position="213"/>
    </location>
</feature>
<dbReference type="FunFam" id="2.60.40.3780:FF:000001">
    <property type="entry name" value="L,D-transpeptidase 2"/>
    <property type="match status" value="1"/>
</dbReference>
<dbReference type="Pfam" id="PF17964">
    <property type="entry name" value="Big_10"/>
    <property type="match status" value="1"/>
</dbReference>
<evidence type="ECO:0000256" key="6">
    <source>
        <dbReference type="ARBA" id="ARBA00022984"/>
    </source>
</evidence>
<keyword evidence="2" id="KW-1003">Cell membrane</keyword>
<evidence type="ECO:0000256" key="15">
    <source>
        <dbReference type="SAM" id="Phobius"/>
    </source>
</evidence>
<keyword evidence="4" id="KW-0732">Signal</keyword>
<feature type="active site" description="Nucleophile" evidence="13">
    <location>
        <position position="529"/>
    </location>
</feature>
<dbReference type="SUPFAM" id="SSF141523">
    <property type="entry name" value="L,D-transpeptidase catalytic domain-like"/>
    <property type="match status" value="1"/>
</dbReference>
<evidence type="ECO:0000256" key="10">
    <source>
        <dbReference type="ARBA" id="ARBA00023315"/>
    </source>
</evidence>
<evidence type="ECO:0000256" key="11">
    <source>
        <dbReference type="ARBA" id="ARBA00023316"/>
    </source>
</evidence>
<evidence type="ECO:0000256" key="9">
    <source>
        <dbReference type="ARBA" id="ARBA00023288"/>
    </source>
</evidence>
<keyword evidence="8" id="KW-0564">Palmitate</keyword>
<dbReference type="FunFam" id="2.40.440.10:FF:000005">
    <property type="entry name" value="L,D-transpeptidase 2"/>
    <property type="match status" value="1"/>
</dbReference>
<evidence type="ECO:0000256" key="13">
    <source>
        <dbReference type="PROSITE-ProRule" id="PRU01373"/>
    </source>
</evidence>
<dbReference type="CDD" id="cd13432">
    <property type="entry name" value="LDT_IgD_like_2"/>
    <property type="match status" value="1"/>
</dbReference>
<feature type="domain" description="L,D-TPase catalytic" evidence="16">
    <location>
        <begin position="430"/>
        <end position="561"/>
    </location>
</feature>
<evidence type="ECO:0000256" key="5">
    <source>
        <dbReference type="ARBA" id="ARBA00022960"/>
    </source>
</evidence>
<dbReference type="InterPro" id="IPR041280">
    <property type="entry name" value="Big_10"/>
</dbReference>
<dbReference type="UniPathway" id="UPA00219"/>
<dbReference type="CDD" id="cd16913">
    <property type="entry name" value="YkuD_like"/>
    <property type="match status" value="1"/>
</dbReference>
<dbReference type="PANTHER" id="PTHR30582">
    <property type="entry name" value="L,D-TRANSPEPTIDASE"/>
    <property type="match status" value="1"/>
</dbReference>
<feature type="active site" description="Proton donor/acceptor" evidence="13">
    <location>
        <position position="510"/>
    </location>
</feature>
<evidence type="ECO:0000256" key="3">
    <source>
        <dbReference type="ARBA" id="ARBA00022679"/>
    </source>
</evidence>
<sequence>MEHEDALRDAPADAQQDAQQESGREGRPEPHQDQKPQEEPRPRAEKEQPEPEPGSHREPSKTGEPRTEASATEEPGAEISMAEEPEAEGSTAQEPAAKKSMGKASPAKESTGKASPAEESTGKASPAEESTVTASPAEEPGAEASPVEASPAEEPAAEVSPVGGPRVGQARGGAGVREWFGGLREGGRARLIGGSAAALVAVLVVLLLTFTTWSGGGSGASANGKGGDGAKGASDASVSIAPKDGSDEVATSGALRVRATKGRLTRVRVEDGKGNRVEGRMAADGSSWKPDTHLASGTEYTVDAVAEDAEGRESAKHAAFTTFVPENTFVGYFTPENGDTVGAGMPVSLKFNRPVTHREQVEKAITVSADPQVDVEGHWFGNQRLDFRPEKYWKAGTKVTLDLNLSGVEGSEGVYGKQRKTVRFTVGRQQVSVVDAKKKTMTVTRDGKEIKTIPITSGSPQNPTYNGKMVVSEKYEVTRMNGETVGFGGEYDIKDVPHAMRLSTSGTFIHGNYWTPQPQFGQVNASHGCVGLFDRRGGGSNGTPGAWFFKNSMVGDVVEVKNSQDETIQPDNGLNGWNMDWDEWKAPQ</sequence>
<evidence type="ECO:0000313" key="17">
    <source>
        <dbReference type="EMBL" id="GEB53808.1"/>
    </source>
</evidence>
<keyword evidence="11 13" id="KW-0961">Cell wall biogenesis/degradation</keyword>
<keyword evidence="6 13" id="KW-0573">Peptidoglycan synthesis</keyword>
<feature type="compositionally biased region" description="Gly residues" evidence="14">
    <location>
        <begin position="216"/>
        <end position="230"/>
    </location>
</feature>
<keyword evidence="18" id="KW-1185">Reference proteome</keyword>